<dbReference type="UniPathway" id="UPA00823">
    <property type="reaction ID" value="UER00788"/>
</dbReference>
<dbReference type="InterPro" id="IPR033942">
    <property type="entry name" value="IMPase"/>
</dbReference>
<dbReference type="eggNOG" id="KOG2951">
    <property type="taxonomic scope" value="Eukaryota"/>
</dbReference>
<evidence type="ECO:0000256" key="1">
    <source>
        <dbReference type="ARBA" id="ARBA00001033"/>
    </source>
</evidence>
<dbReference type="InterPro" id="IPR020583">
    <property type="entry name" value="Inositol_monoP_metal-BS"/>
</dbReference>
<sequence>MVLSSNELKDIENKIIDLLNNEIGPIIKKRTGTTFGEYSDKTNSTDIVTEVDKSVEKKIKEFISENYPNFSFIGEETYIKGETKIGPEPTFIVDPIDGTTNFVHAFPFSCTSIGLSENGDSVLGVVYNPHIDQMFHGSKGNGSYLNGERLDVKKRPLDFTSSLVALESGYERGDTGNFLIKSKLCKAMLSENGAHVHGVRSLGSAAMNICYAAAGYLDCYWEGGPWCWDVCASKCILEEAGGILVGGNKGVWDIHLNERVYLAVRGGTTEAEQKKYVEKFWSYLEGDLVYEYSH</sequence>
<proteinExistence type="inferred from homology"/>
<dbReference type="InterPro" id="IPR020550">
    <property type="entry name" value="Inositol_monophosphatase_CS"/>
</dbReference>
<evidence type="ECO:0000313" key="10">
    <source>
        <dbReference type="Proteomes" id="UP000005666"/>
    </source>
</evidence>
<dbReference type="HOGENOM" id="CLU_044118_1_2_1"/>
<organism evidence="9 10">
    <name type="scientific">Tetrapisispora phaffii (strain ATCC 24235 / CBS 4417 / NBRC 1672 / NRRL Y-8282 / UCD 70-5)</name>
    <name type="common">Yeast</name>
    <name type="synonym">Fabospora phaffii</name>
    <dbReference type="NCBI Taxonomy" id="1071381"/>
    <lineage>
        <taxon>Eukaryota</taxon>
        <taxon>Fungi</taxon>
        <taxon>Dikarya</taxon>
        <taxon>Ascomycota</taxon>
        <taxon>Saccharomycotina</taxon>
        <taxon>Saccharomycetes</taxon>
        <taxon>Saccharomycetales</taxon>
        <taxon>Saccharomycetaceae</taxon>
        <taxon>Tetrapisispora</taxon>
    </lineage>
</organism>
<dbReference type="PROSITE" id="PS00629">
    <property type="entry name" value="IMP_1"/>
    <property type="match status" value="1"/>
</dbReference>
<dbReference type="PANTHER" id="PTHR20854">
    <property type="entry name" value="INOSITOL MONOPHOSPHATASE"/>
    <property type="match status" value="1"/>
</dbReference>
<dbReference type="InterPro" id="IPR000760">
    <property type="entry name" value="Inositol_monophosphatase-like"/>
</dbReference>
<keyword evidence="6 7" id="KW-0460">Magnesium</keyword>
<dbReference type="CDD" id="cd01639">
    <property type="entry name" value="IMPase"/>
    <property type="match status" value="1"/>
</dbReference>
<comment type="similarity">
    <text evidence="3 8">Belongs to the inositol monophosphatase superfamily.</text>
</comment>
<dbReference type="KEGG" id="tpf:TPHA_0D01720"/>
<dbReference type="FunFam" id="3.30.540.10:FF:000013">
    <property type="entry name" value="Inositol-1-monophosphatase"/>
    <property type="match status" value="1"/>
</dbReference>
<protein>
    <recommendedName>
        <fullName evidence="8">Inositol-1-monophosphatase</fullName>
        <ecNumber evidence="8">3.1.3.25</ecNumber>
    </recommendedName>
</protein>
<dbReference type="GO" id="GO:0007165">
    <property type="term" value="P:signal transduction"/>
    <property type="evidence" value="ECO:0007669"/>
    <property type="project" value="TreeGrafter"/>
</dbReference>
<evidence type="ECO:0000256" key="2">
    <source>
        <dbReference type="ARBA" id="ARBA00001946"/>
    </source>
</evidence>
<comment type="cofactor">
    <cofactor evidence="2 7 8">
        <name>Mg(2+)</name>
        <dbReference type="ChEBI" id="CHEBI:18420"/>
    </cofactor>
</comment>
<evidence type="ECO:0000256" key="5">
    <source>
        <dbReference type="ARBA" id="ARBA00022801"/>
    </source>
</evidence>
<evidence type="ECO:0000256" key="7">
    <source>
        <dbReference type="PIRSR" id="PIRSR600760-2"/>
    </source>
</evidence>
<dbReference type="RefSeq" id="XP_003685246.1">
    <property type="nucleotide sequence ID" value="XM_003685198.1"/>
</dbReference>
<dbReference type="STRING" id="1071381.G8BSJ1"/>
<dbReference type="PRINTS" id="PR00377">
    <property type="entry name" value="IMPHPHTASES"/>
</dbReference>
<dbReference type="GO" id="GO:0071545">
    <property type="term" value="P:inositol phosphate catabolic process"/>
    <property type="evidence" value="ECO:0007669"/>
    <property type="project" value="EnsemblFungi"/>
</dbReference>
<dbReference type="GO" id="GO:0046872">
    <property type="term" value="F:metal ion binding"/>
    <property type="evidence" value="ECO:0007669"/>
    <property type="project" value="UniProtKB-KW"/>
</dbReference>
<dbReference type="Gene3D" id="3.40.190.80">
    <property type="match status" value="1"/>
</dbReference>
<dbReference type="OMA" id="ERGLHPW"/>
<evidence type="ECO:0000256" key="8">
    <source>
        <dbReference type="RuleBase" id="RU364068"/>
    </source>
</evidence>
<dbReference type="PANTHER" id="PTHR20854:SF4">
    <property type="entry name" value="INOSITOL-1-MONOPHOSPHATASE-RELATED"/>
    <property type="match status" value="1"/>
</dbReference>
<feature type="binding site" evidence="7">
    <location>
        <position position="96"/>
    </location>
    <ligand>
        <name>Mg(2+)</name>
        <dbReference type="ChEBI" id="CHEBI:18420"/>
        <label>1</label>
        <note>catalytic</note>
    </ligand>
</feature>
<keyword evidence="10" id="KW-1185">Reference proteome</keyword>
<comment type="pathway">
    <text evidence="8">Polyol metabolism; myo-inositol biosynthesis; myo-inositol from D-glucose 6-phosphate: step 2/2.</text>
</comment>
<dbReference type="EC" id="3.1.3.25" evidence="8"/>
<dbReference type="OrthoDB" id="10254945at2759"/>
<dbReference type="GO" id="GO:0008934">
    <property type="term" value="F:inositol monophosphate 1-phosphatase activity"/>
    <property type="evidence" value="ECO:0007669"/>
    <property type="project" value="EnsemblFungi"/>
</dbReference>
<dbReference type="PROSITE" id="PS00630">
    <property type="entry name" value="IMP_2"/>
    <property type="match status" value="1"/>
</dbReference>
<keyword evidence="5 8" id="KW-0378">Hydrolase</keyword>
<dbReference type="EMBL" id="HE612859">
    <property type="protein sequence ID" value="CCE62812.1"/>
    <property type="molecule type" value="Genomic_DNA"/>
</dbReference>
<gene>
    <name evidence="9" type="primary">TPHA0D01720</name>
    <name evidence="9" type="ordered locus">TPHA_0D01720</name>
</gene>
<dbReference type="AlphaFoldDB" id="G8BSJ1"/>
<dbReference type="Proteomes" id="UP000005666">
    <property type="component" value="Chromosome 4"/>
</dbReference>
<evidence type="ECO:0000313" key="9">
    <source>
        <dbReference type="EMBL" id="CCE62812.1"/>
    </source>
</evidence>
<name>G8BSJ1_TETPH</name>
<dbReference type="Gene3D" id="3.30.540.10">
    <property type="entry name" value="Fructose-1,6-Bisphosphatase, subunit A, domain 1"/>
    <property type="match status" value="1"/>
</dbReference>
<evidence type="ECO:0000256" key="6">
    <source>
        <dbReference type="ARBA" id="ARBA00022842"/>
    </source>
</evidence>
<dbReference type="GO" id="GO:0046854">
    <property type="term" value="P:phosphatidylinositol phosphate biosynthetic process"/>
    <property type="evidence" value="ECO:0007669"/>
    <property type="project" value="InterPro"/>
</dbReference>
<feature type="binding site" evidence="7">
    <location>
        <position position="94"/>
    </location>
    <ligand>
        <name>Mg(2+)</name>
        <dbReference type="ChEBI" id="CHEBI:18420"/>
        <label>1</label>
        <note>catalytic</note>
    </ligand>
</feature>
<dbReference type="Pfam" id="PF00459">
    <property type="entry name" value="Inositol_P"/>
    <property type="match status" value="1"/>
</dbReference>
<accession>G8BSJ1</accession>
<feature type="binding site" evidence="7">
    <location>
        <position position="97"/>
    </location>
    <ligand>
        <name>Mg(2+)</name>
        <dbReference type="ChEBI" id="CHEBI:18420"/>
        <label>1</label>
        <note>catalytic</note>
    </ligand>
</feature>
<feature type="binding site" evidence="7">
    <location>
        <position position="75"/>
    </location>
    <ligand>
        <name>Mg(2+)</name>
        <dbReference type="ChEBI" id="CHEBI:18420"/>
        <label>1</label>
        <note>catalytic</note>
    </ligand>
</feature>
<comment type="catalytic activity">
    <reaction evidence="1 8">
        <text>a myo-inositol phosphate + H2O = myo-inositol + phosphate</text>
        <dbReference type="Rhea" id="RHEA:24056"/>
        <dbReference type="ChEBI" id="CHEBI:15377"/>
        <dbReference type="ChEBI" id="CHEBI:17268"/>
        <dbReference type="ChEBI" id="CHEBI:43474"/>
        <dbReference type="ChEBI" id="CHEBI:84139"/>
        <dbReference type="EC" id="3.1.3.25"/>
    </reaction>
</comment>
<dbReference type="GeneID" id="11534437"/>
<dbReference type="GO" id="GO:0006021">
    <property type="term" value="P:inositol biosynthetic process"/>
    <property type="evidence" value="ECO:0007669"/>
    <property type="project" value="UniProtKB-UniPathway"/>
</dbReference>
<keyword evidence="4 7" id="KW-0479">Metal-binding</keyword>
<reference evidence="9 10" key="1">
    <citation type="journal article" date="2011" name="Proc. Natl. Acad. Sci. U.S.A.">
        <title>Evolutionary erosion of yeast sex chromosomes by mating-type switching accidents.</title>
        <authorList>
            <person name="Gordon J.L."/>
            <person name="Armisen D."/>
            <person name="Proux-Wera E."/>
            <person name="Oheigeartaigh S.S."/>
            <person name="Byrne K.P."/>
            <person name="Wolfe K.H."/>
        </authorList>
    </citation>
    <scope>NUCLEOTIDE SEQUENCE [LARGE SCALE GENOMIC DNA]</scope>
    <source>
        <strain evidence="10">ATCC 24235 / CBS 4417 / NBRC 1672 / NRRL Y-8282 / UCD 70-5</strain>
    </source>
</reference>
<dbReference type="SUPFAM" id="SSF56655">
    <property type="entry name" value="Carbohydrate phosphatase"/>
    <property type="match status" value="1"/>
</dbReference>
<feature type="binding site" evidence="7">
    <location>
        <position position="229"/>
    </location>
    <ligand>
        <name>Mg(2+)</name>
        <dbReference type="ChEBI" id="CHEBI:18420"/>
        <label>1</label>
        <note>catalytic</note>
    </ligand>
</feature>
<evidence type="ECO:0000256" key="4">
    <source>
        <dbReference type="ARBA" id="ARBA00022723"/>
    </source>
</evidence>
<evidence type="ECO:0000256" key="3">
    <source>
        <dbReference type="ARBA" id="ARBA00009759"/>
    </source>
</evidence>